<sequence>MCILAAVCKSSIMHLKTEGFDINKELKITYSANTFDWYYWSKTKPPNTTYLDRKLFW</sequence>
<name>A0A0L7QWC8_9HYME</name>
<proteinExistence type="predicted"/>
<organism evidence="1 2">
    <name type="scientific">Habropoda laboriosa</name>
    <dbReference type="NCBI Taxonomy" id="597456"/>
    <lineage>
        <taxon>Eukaryota</taxon>
        <taxon>Metazoa</taxon>
        <taxon>Ecdysozoa</taxon>
        <taxon>Arthropoda</taxon>
        <taxon>Hexapoda</taxon>
        <taxon>Insecta</taxon>
        <taxon>Pterygota</taxon>
        <taxon>Neoptera</taxon>
        <taxon>Endopterygota</taxon>
        <taxon>Hymenoptera</taxon>
        <taxon>Apocrita</taxon>
        <taxon>Aculeata</taxon>
        <taxon>Apoidea</taxon>
        <taxon>Anthophila</taxon>
        <taxon>Apidae</taxon>
        <taxon>Habropoda</taxon>
    </lineage>
</organism>
<protein>
    <submittedName>
        <fullName evidence="1">Uncharacterized protein</fullName>
    </submittedName>
</protein>
<reference evidence="1 2" key="1">
    <citation type="submission" date="2015-07" db="EMBL/GenBank/DDBJ databases">
        <title>The genome of Habropoda laboriosa.</title>
        <authorList>
            <person name="Pan H."/>
            <person name="Kapheim K."/>
        </authorList>
    </citation>
    <scope>NUCLEOTIDE SEQUENCE [LARGE SCALE GENOMIC DNA]</scope>
    <source>
        <strain evidence="1">0110345459</strain>
    </source>
</reference>
<dbReference type="OrthoDB" id="1913277at2759"/>
<evidence type="ECO:0000313" key="2">
    <source>
        <dbReference type="Proteomes" id="UP000053825"/>
    </source>
</evidence>
<dbReference type="AlphaFoldDB" id="A0A0L7QWC8"/>
<evidence type="ECO:0000313" key="1">
    <source>
        <dbReference type="EMBL" id="KOC62900.1"/>
    </source>
</evidence>
<keyword evidence="2" id="KW-1185">Reference proteome</keyword>
<accession>A0A0L7QWC8</accession>
<dbReference type="Proteomes" id="UP000053825">
    <property type="component" value="Unassembled WGS sequence"/>
</dbReference>
<gene>
    <name evidence="1" type="ORF">WH47_02603</name>
</gene>
<dbReference type="EMBL" id="KQ414716">
    <property type="protein sequence ID" value="KOC62900.1"/>
    <property type="molecule type" value="Genomic_DNA"/>
</dbReference>